<feature type="region of interest" description="Disordered" evidence="1">
    <location>
        <begin position="21"/>
        <end position="84"/>
    </location>
</feature>
<dbReference type="EMBL" id="CP092488">
    <property type="protein sequence ID" value="UMB69812.1"/>
    <property type="molecule type" value="Genomic_DNA"/>
</dbReference>
<evidence type="ECO:0000256" key="1">
    <source>
        <dbReference type="SAM" id="MobiDB-lite"/>
    </source>
</evidence>
<dbReference type="Proteomes" id="UP001055336">
    <property type="component" value="Chromosome"/>
</dbReference>
<feature type="compositionally biased region" description="Gly residues" evidence="1">
    <location>
        <begin position="56"/>
        <end position="70"/>
    </location>
</feature>
<protein>
    <submittedName>
        <fullName evidence="3">Uncharacterized protein</fullName>
    </submittedName>
</protein>
<evidence type="ECO:0000313" key="3">
    <source>
        <dbReference type="EMBL" id="UMB69812.1"/>
    </source>
</evidence>
<keyword evidence="4" id="KW-1185">Reference proteome</keyword>
<sequence length="84" mass="8085">MTYSAQRAVAALALTLLAGSPLTGATPAHADPDEPCQNCDSGTVPPQPGDLPGAPVIGGGQHSVGGGGKMGQAPPPKPPAPVNP</sequence>
<feature type="chain" id="PRO_5046446516" evidence="2">
    <location>
        <begin position="31"/>
        <end position="84"/>
    </location>
</feature>
<evidence type="ECO:0000256" key="2">
    <source>
        <dbReference type="SAM" id="SignalP"/>
    </source>
</evidence>
<feature type="compositionally biased region" description="Pro residues" evidence="1">
    <location>
        <begin position="73"/>
        <end position="84"/>
    </location>
</feature>
<organism evidence="3 4">
    <name type="scientific">Mycobacterium paraterrae</name>
    <dbReference type="NCBI Taxonomy" id="577492"/>
    <lineage>
        <taxon>Bacteria</taxon>
        <taxon>Bacillati</taxon>
        <taxon>Actinomycetota</taxon>
        <taxon>Actinomycetes</taxon>
        <taxon>Mycobacteriales</taxon>
        <taxon>Mycobacteriaceae</taxon>
        <taxon>Mycobacterium</taxon>
    </lineage>
</organism>
<evidence type="ECO:0000313" key="4">
    <source>
        <dbReference type="Proteomes" id="UP001055336"/>
    </source>
</evidence>
<gene>
    <name evidence="3" type="ORF">MKK62_00050</name>
</gene>
<dbReference type="RefSeq" id="WP_240261542.1">
    <property type="nucleotide sequence ID" value="NZ_CP092488.2"/>
</dbReference>
<feature type="signal peptide" evidence="2">
    <location>
        <begin position="1"/>
        <end position="30"/>
    </location>
</feature>
<reference evidence="3" key="1">
    <citation type="submission" date="2022-08" db="EMBL/GenBank/DDBJ databases">
        <title>Whole genome sequencing of non-tuberculosis mycobacteria type-strains.</title>
        <authorList>
            <person name="Igarashi Y."/>
            <person name="Osugi A."/>
            <person name="Mitarai S."/>
        </authorList>
    </citation>
    <scope>NUCLEOTIDE SEQUENCE</scope>
    <source>
        <strain evidence="3">DSM 45127</strain>
    </source>
</reference>
<name>A0ABY3VRL0_9MYCO</name>
<proteinExistence type="predicted"/>
<accession>A0ABY3VRL0</accession>
<keyword evidence="2" id="KW-0732">Signal</keyword>